<accession>A0A0W8DNF5</accession>
<keyword evidence="4" id="KW-0862">Zinc</keyword>
<name>A0A0W8DNF5_PHYNI</name>
<feature type="compositionally biased region" description="Pro residues" evidence="6">
    <location>
        <begin position="26"/>
        <end position="35"/>
    </location>
</feature>
<evidence type="ECO:0000256" key="5">
    <source>
        <dbReference type="PROSITE-ProRule" id="PRU00042"/>
    </source>
</evidence>
<reference evidence="8 9" key="1">
    <citation type="submission" date="2015-11" db="EMBL/GenBank/DDBJ databases">
        <title>Genomes and virulence difference between two physiological races of Phytophthora nicotianae.</title>
        <authorList>
            <person name="Liu H."/>
            <person name="Ma X."/>
            <person name="Yu H."/>
            <person name="Fang D."/>
            <person name="Li Y."/>
            <person name="Wang X."/>
            <person name="Wang W."/>
            <person name="Dong Y."/>
            <person name="Xiao B."/>
        </authorList>
    </citation>
    <scope>NUCLEOTIDE SEQUENCE [LARGE SCALE GENOMIC DNA]</scope>
    <source>
        <strain evidence="9">race 1</strain>
    </source>
</reference>
<keyword evidence="1" id="KW-0479">Metal-binding</keyword>
<dbReference type="GO" id="GO:0008270">
    <property type="term" value="F:zinc ion binding"/>
    <property type="evidence" value="ECO:0007669"/>
    <property type="project" value="UniProtKB-KW"/>
</dbReference>
<evidence type="ECO:0000256" key="6">
    <source>
        <dbReference type="SAM" id="MobiDB-lite"/>
    </source>
</evidence>
<dbReference type="AlphaFoldDB" id="A0A0W8DNF5"/>
<evidence type="ECO:0000256" key="2">
    <source>
        <dbReference type="ARBA" id="ARBA00022737"/>
    </source>
</evidence>
<feature type="compositionally biased region" description="Basic residues" evidence="6">
    <location>
        <begin position="36"/>
        <end position="45"/>
    </location>
</feature>
<feature type="region of interest" description="Disordered" evidence="6">
    <location>
        <begin position="1"/>
        <end position="46"/>
    </location>
</feature>
<protein>
    <submittedName>
        <fullName evidence="8">Histone-lysine N-methyltransferase setd3</fullName>
    </submittedName>
</protein>
<evidence type="ECO:0000313" key="9">
    <source>
        <dbReference type="Proteomes" id="UP000054636"/>
    </source>
</evidence>
<keyword evidence="3 5" id="KW-0863">Zinc-finger</keyword>
<evidence type="ECO:0000313" key="8">
    <source>
        <dbReference type="EMBL" id="KUF97708.1"/>
    </source>
</evidence>
<proteinExistence type="predicted"/>
<evidence type="ECO:0000256" key="1">
    <source>
        <dbReference type="ARBA" id="ARBA00022723"/>
    </source>
</evidence>
<organism evidence="8 9">
    <name type="scientific">Phytophthora nicotianae</name>
    <name type="common">Potato buckeye rot agent</name>
    <name type="synonym">Phytophthora parasitica</name>
    <dbReference type="NCBI Taxonomy" id="4792"/>
    <lineage>
        <taxon>Eukaryota</taxon>
        <taxon>Sar</taxon>
        <taxon>Stramenopiles</taxon>
        <taxon>Oomycota</taxon>
        <taxon>Peronosporomycetes</taxon>
        <taxon>Peronosporales</taxon>
        <taxon>Peronosporaceae</taxon>
        <taxon>Phytophthora</taxon>
    </lineage>
</organism>
<dbReference type="SUPFAM" id="SSF57667">
    <property type="entry name" value="beta-beta-alpha zinc fingers"/>
    <property type="match status" value="1"/>
</dbReference>
<dbReference type="Proteomes" id="UP000054636">
    <property type="component" value="Unassembled WGS sequence"/>
</dbReference>
<sequence length="147" mass="16335">MHESVEKYAYNWKSDPTVDVTTSPSSTPPSPPPTQKPHKCPHRGCGRQFNRKYTLVEHMKTHTGEKPHHDPVERINSSAGRTVSVTVSHGGHTRGTRNPGIADVLSSIFDEMEYASSVPEKPLLAPPLQPQNLLDDMVNFHVAHIEL</sequence>
<keyword evidence="2" id="KW-0677">Repeat</keyword>
<evidence type="ECO:0000256" key="3">
    <source>
        <dbReference type="ARBA" id="ARBA00022771"/>
    </source>
</evidence>
<evidence type="ECO:0000259" key="7">
    <source>
        <dbReference type="PROSITE" id="PS50157"/>
    </source>
</evidence>
<dbReference type="FunFam" id="3.30.160.60:FF:000125">
    <property type="entry name" value="Putative zinc finger protein 143"/>
    <property type="match status" value="1"/>
</dbReference>
<dbReference type="Gene3D" id="3.30.160.60">
    <property type="entry name" value="Classic Zinc Finger"/>
    <property type="match status" value="1"/>
</dbReference>
<dbReference type="InterPro" id="IPR036236">
    <property type="entry name" value="Znf_C2H2_sf"/>
</dbReference>
<feature type="domain" description="C2H2-type" evidence="7">
    <location>
        <begin position="38"/>
        <end position="67"/>
    </location>
</feature>
<dbReference type="InterPro" id="IPR013087">
    <property type="entry name" value="Znf_C2H2_type"/>
</dbReference>
<dbReference type="PROSITE" id="PS00028">
    <property type="entry name" value="ZINC_FINGER_C2H2_1"/>
    <property type="match status" value="1"/>
</dbReference>
<dbReference type="SMART" id="SM00355">
    <property type="entry name" value="ZnF_C2H2"/>
    <property type="match status" value="1"/>
</dbReference>
<gene>
    <name evidence="8" type="ORF">AM588_10010692</name>
</gene>
<evidence type="ECO:0000256" key="4">
    <source>
        <dbReference type="ARBA" id="ARBA00022833"/>
    </source>
</evidence>
<feature type="compositionally biased region" description="Low complexity" evidence="6">
    <location>
        <begin position="14"/>
        <end position="25"/>
    </location>
</feature>
<dbReference type="PROSITE" id="PS50157">
    <property type="entry name" value="ZINC_FINGER_C2H2_2"/>
    <property type="match status" value="1"/>
</dbReference>
<dbReference type="EMBL" id="LNFP01000101">
    <property type="protein sequence ID" value="KUF97708.1"/>
    <property type="molecule type" value="Genomic_DNA"/>
</dbReference>
<comment type="caution">
    <text evidence="8">The sequence shown here is derived from an EMBL/GenBank/DDBJ whole genome shotgun (WGS) entry which is preliminary data.</text>
</comment>